<dbReference type="EMBL" id="AP006878">
    <property type="protein sequence ID" value="BAD85833.1"/>
    <property type="molecule type" value="Genomic_DNA"/>
</dbReference>
<comment type="function">
    <text evidence="5">Toxic component of a toxin-antitoxin (TA) system. An RNase.</text>
</comment>
<dbReference type="InterPro" id="IPR029060">
    <property type="entry name" value="PIN-like_dom_sf"/>
</dbReference>
<dbReference type="PhylomeDB" id="Q5JIU2"/>
<dbReference type="GO" id="GO:0000287">
    <property type="term" value="F:magnesium ion binding"/>
    <property type="evidence" value="ECO:0007669"/>
    <property type="project" value="UniProtKB-UniRule"/>
</dbReference>
<dbReference type="SMART" id="SM00670">
    <property type="entry name" value="PINc"/>
    <property type="match status" value="1"/>
</dbReference>
<keyword evidence="4 5" id="KW-0378">Hydrolase</keyword>
<dbReference type="Gene3D" id="3.40.50.1010">
    <property type="entry name" value="5'-nuclease"/>
    <property type="match status" value="1"/>
</dbReference>
<feature type="binding site" evidence="5">
    <location>
        <position position="115"/>
    </location>
    <ligand>
        <name>Mg(2+)</name>
        <dbReference type="ChEBI" id="CHEBI:18420"/>
    </ligand>
</feature>
<evidence type="ECO:0000256" key="2">
    <source>
        <dbReference type="ARBA" id="ARBA00022722"/>
    </source>
</evidence>
<evidence type="ECO:0000256" key="1">
    <source>
        <dbReference type="ARBA" id="ARBA00022649"/>
    </source>
</evidence>
<dbReference type="HAMAP" id="MF_00265">
    <property type="entry name" value="VapC_Nob1"/>
    <property type="match status" value="1"/>
</dbReference>
<comment type="similarity">
    <text evidence="5">Belongs to the PINc/VapC protein family.</text>
</comment>
<organism evidence="7 8">
    <name type="scientific">Thermococcus kodakarensis (strain ATCC BAA-918 / JCM 12380 / KOD1)</name>
    <name type="common">Pyrococcus kodakaraensis (strain KOD1)</name>
    <dbReference type="NCBI Taxonomy" id="69014"/>
    <lineage>
        <taxon>Archaea</taxon>
        <taxon>Methanobacteriati</taxon>
        <taxon>Methanobacteriota</taxon>
        <taxon>Thermococci</taxon>
        <taxon>Thermococcales</taxon>
        <taxon>Thermococcaceae</taxon>
        <taxon>Thermococcus</taxon>
    </lineage>
</organism>
<evidence type="ECO:0000313" key="7">
    <source>
        <dbReference type="EMBL" id="BAD85833.1"/>
    </source>
</evidence>
<sequence length="148" mass="16861">MIYIDTNVLYSYLFETPISENAERILELPEKVTSKVAINEAVYVVFRRLARDKGITNVYEAKKFAKLKEGQYLLEQAYSTVMELVQLSGITVVEEEDDFEILKDISREYGLLPNDAIIVATCVKHGITKIATFDSDFDNVPFLKIVRG</sequence>
<evidence type="ECO:0000256" key="3">
    <source>
        <dbReference type="ARBA" id="ARBA00022723"/>
    </source>
</evidence>
<dbReference type="GeneID" id="78448172"/>
<keyword evidence="1 5" id="KW-1277">Toxin-antitoxin system</keyword>
<comment type="cofactor">
    <cofactor evidence="5">
        <name>Mg(2+)</name>
        <dbReference type="ChEBI" id="CHEBI:18420"/>
    </cofactor>
</comment>
<dbReference type="HOGENOM" id="CLU_134210_1_1_2"/>
<keyword evidence="3 5" id="KW-0479">Metal-binding</keyword>
<evidence type="ECO:0000256" key="4">
    <source>
        <dbReference type="ARBA" id="ARBA00022801"/>
    </source>
</evidence>
<dbReference type="PATRIC" id="fig|69014.16.peg.1603"/>
<dbReference type="AlphaFoldDB" id="Q5JIU2"/>
<dbReference type="SUPFAM" id="SSF88723">
    <property type="entry name" value="PIN domain-like"/>
    <property type="match status" value="1"/>
</dbReference>
<dbReference type="KEGG" id="tko:TK1644"/>
<dbReference type="GO" id="GO:0090729">
    <property type="term" value="F:toxin activity"/>
    <property type="evidence" value="ECO:0007669"/>
    <property type="project" value="UniProtKB-KW"/>
</dbReference>
<dbReference type="RefSeq" id="WP_011250595.1">
    <property type="nucleotide sequence ID" value="NC_006624.1"/>
</dbReference>
<dbReference type="OrthoDB" id="21406at2157"/>
<dbReference type="Proteomes" id="UP000000536">
    <property type="component" value="Chromosome"/>
</dbReference>
<dbReference type="InterPro" id="IPR002716">
    <property type="entry name" value="PIN_dom"/>
</dbReference>
<dbReference type="GO" id="GO:0004540">
    <property type="term" value="F:RNA nuclease activity"/>
    <property type="evidence" value="ECO:0007669"/>
    <property type="project" value="InterPro"/>
</dbReference>
<dbReference type="InterPro" id="IPR022907">
    <property type="entry name" value="VapC_family"/>
</dbReference>
<dbReference type="EnsemblBacteria" id="BAD85833">
    <property type="protein sequence ID" value="BAD85833"/>
    <property type="gene ID" value="TK1644"/>
</dbReference>
<dbReference type="InParanoid" id="Q5JIU2"/>
<dbReference type="eggNOG" id="arCOG00711">
    <property type="taxonomic scope" value="Archaea"/>
</dbReference>
<evidence type="ECO:0000313" key="8">
    <source>
        <dbReference type="Proteomes" id="UP000000536"/>
    </source>
</evidence>
<evidence type="ECO:0000259" key="6">
    <source>
        <dbReference type="SMART" id="SM00670"/>
    </source>
</evidence>
<accession>Q5JIU2</accession>
<evidence type="ECO:0000256" key="5">
    <source>
        <dbReference type="HAMAP-Rule" id="MF_00265"/>
    </source>
</evidence>
<reference evidence="7 8" key="1">
    <citation type="journal article" date="2005" name="Genome Res.">
        <title>Complete genome sequence of the hyperthermophilic archaeon Thermococcus kodakaraensis KOD1 and comparison with Pyrococcus genomes.</title>
        <authorList>
            <person name="Fukui T."/>
            <person name="Atomi H."/>
            <person name="Kanai T."/>
            <person name="Matsumi R."/>
            <person name="Fujiwara S."/>
            <person name="Imanaka T."/>
        </authorList>
    </citation>
    <scope>NUCLEOTIDE SEQUENCE [LARGE SCALE GENOMIC DNA]</scope>
    <source>
        <strain evidence="8">ATCC BAA-918 / JCM 12380 / KOD1</strain>
    </source>
</reference>
<feature type="domain" description="PIN" evidence="6">
    <location>
        <begin position="1"/>
        <end position="139"/>
    </location>
</feature>
<dbReference type="STRING" id="69014.TK1644"/>
<gene>
    <name evidence="5" type="primary">vapC</name>
    <name evidence="7" type="ordered locus">TK1644</name>
</gene>
<dbReference type="Pfam" id="PF01850">
    <property type="entry name" value="PIN"/>
    <property type="match status" value="1"/>
</dbReference>
<dbReference type="EC" id="3.1.-.-" evidence="5"/>
<keyword evidence="8" id="KW-1185">Reference proteome</keyword>
<dbReference type="PANTHER" id="PTHR39677">
    <property type="entry name" value="RIBONUCLEASE VAPC6"/>
    <property type="match status" value="1"/>
</dbReference>
<keyword evidence="5" id="KW-0460">Magnesium</keyword>
<dbReference type="GO" id="GO:0016787">
    <property type="term" value="F:hydrolase activity"/>
    <property type="evidence" value="ECO:0007669"/>
    <property type="project" value="UniProtKB-KW"/>
</dbReference>
<keyword evidence="5" id="KW-0800">Toxin</keyword>
<protein>
    <recommendedName>
        <fullName evidence="5">Ribonuclease VapC</fullName>
        <shortName evidence="5">RNase VapC</shortName>
        <ecNumber evidence="5">3.1.-.-</ecNumber>
    </recommendedName>
    <alternativeName>
        <fullName evidence="5">Putative toxin VapC</fullName>
    </alternativeName>
</protein>
<name>Q5JIU2_THEKO</name>
<keyword evidence="2 5" id="KW-0540">Nuclease</keyword>
<feature type="binding site" evidence="5">
    <location>
        <position position="5"/>
    </location>
    <ligand>
        <name>Mg(2+)</name>
        <dbReference type="ChEBI" id="CHEBI:18420"/>
    </ligand>
</feature>
<proteinExistence type="inferred from homology"/>
<dbReference type="PANTHER" id="PTHR39677:SF4">
    <property type="entry name" value="RIBONUCLEASE VAPC6"/>
    <property type="match status" value="1"/>
</dbReference>